<keyword evidence="3" id="KW-1185">Reference proteome</keyword>
<dbReference type="Proteomes" id="UP001149822">
    <property type="component" value="Unassembled WGS sequence"/>
</dbReference>
<sequence length="252" mass="27197">MMALPRAFLSMPVAHRGLHGPGVPENSLVAAQAAIDAGYAIELDIQPARGGEAMVFHDYDLRRLAGAEGFIAGLDPAALSGMRLLGTDQPIPTLRQFLDLVAGRVPLLIEIKDQDMSLGPDIGTLHQRVAADLQDYGGPVAVMSFNPHVVEAFHRLAPHVPVGLTTCGYAEQDWPGIPEETRSHLAGINDFDRSGACFVSHDKHDLANPRLDALKAQGVPILCWTIRSAEEEVLARRVADNITFEGYRPTAT</sequence>
<dbReference type="EMBL" id="JAPTYD010000024">
    <property type="protein sequence ID" value="MCZ0962882.1"/>
    <property type="molecule type" value="Genomic_DNA"/>
</dbReference>
<organism evidence="2 3">
    <name type="scientific">Paracoccus benzoatiresistens</name>
    <dbReference type="NCBI Taxonomy" id="2997341"/>
    <lineage>
        <taxon>Bacteria</taxon>
        <taxon>Pseudomonadati</taxon>
        <taxon>Pseudomonadota</taxon>
        <taxon>Alphaproteobacteria</taxon>
        <taxon>Rhodobacterales</taxon>
        <taxon>Paracoccaceae</taxon>
        <taxon>Paracoccus</taxon>
    </lineage>
</organism>
<dbReference type="RefSeq" id="WP_268942936.1">
    <property type="nucleotide sequence ID" value="NZ_JAPTYD010000024.1"/>
</dbReference>
<comment type="caution">
    <text evidence="2">The sequence shown here is derived from an EMBL/GenBank/DDBJ whole genome shotgun (WGS) entry which is preliminary data.</text>
</comment>
<dbReference type="Pfam" id="PF03009">
    <property type="entry name" value="GDPD"/>
    <property type="match status" value="1"/>
</dbReference>
<dbReference type="PANTHER" id="PTHR46211">
    <property type="entry name" value="GLYCEROPHOSPHORYL DIESTER PHOSPHODIESTERASE"/>
    <property type="match status" value="1"/>
</dbReference>
<dbReference type="InterPro" id="IPR030395">
    <property type="entry name" value="GP_PDE_dom"/>
</dbReference>
<dbReference type="PANTHER" id="PTHR46211:SF1">
    <property type="entry name" value="GLYCEROPHOSPHODIESTER PHOSPHODIESTERASE, CYTOPLASMIC"/>
    <property type="match status" value="1"/>
</dbReference>
<evidence type="ECO:0000313" key="2">
    <source>
        <dbReference type="EMBL" id="MCZ0962882.1"/>
    </source>
</evidence>
<reference evidence="2" key="1">
    <citation type="submission" date="2022-12" db="EMBL/GenBank/DDBJ databases">
        <title>Paracoccus sp. EF6 isolated from a lake water.</title>
        <authorList>
            <person name="Liu H."/>
        </authorList>
    </citation>
    <scope>NUCLEOTIDE SEQUENCE</scope>
    <source>
        <strain evidence="2">EF6</strain>
    </source>
</reference>
<protein>
    <submittedName>
        <fullName evidence="2">Glycerophosphodiester phosphodiesterase family protein</fullName>
    </submittedName>
</protein>
<evidence type="ECO:0000313" key="3">
    <source>
        <dbReference type="Proteomes" id="UP001149822"/>
    </source>
</evidence>
<accession>A0ABT4J718</accession>
<feature type="domain" description="GP-PDE" evidence="1">
    <location>
        <begin position="10"/>
        <end position="252"/>
    </location>
</feature>
<gene>
    <name evidence="2" type="ORF">OU682_14780</name>
</gene>
<proteinExistence type="predicted"/>
<dbReference type="InterPro" id="IPR017946">
    <property type="entry name" value="PLC-like_Pdiesterase_TIM-brl"/>
</dbReference>
<evidence type="ECO:0000259" key="1">
    <source>
        <dbReference type="PROSITE" id="PS51704"/>
    </source>
</evidence>
<name>A0ABT4J718_9RHOB</name>
<dbReference type="SUPFAM" id="SSF51695">
    <property type="entry name" value="PLC-like phosphodiesterases"/>
    <property type="match status" value="1"/>
</dbReference>
<dbReference type="PROSITE" id="PS51704">
    <property type="entry name" value="GP_PDE"/>
    <property type="match status" value="1"/>
</dbReference>
<dbReference type="Gene3D" id="3.20.20.190">
    <property type="entry name" value="Phosphatidylinositol (PI) phosphodiesterase"/>
    <property type="match status" value="1"/>
</dbReference>